<dbReference type="Proteomes" id="UP001315860">
    <property type="component" value="Chromosome"/>
</dbReference>
<evidence type="ECO:0000256" key="1">
    <source>
        <dbReference type="SAM" id="MobiDB-lite"/>
    </source>
</evidence>
<keyword evidence="2" id="KW-1133">Transmembrane helix</keyword>
<proteinExistence type="predicted"/>
<name>A0ABY5KD17_9ACTN</name>
<reference evidence="3 4" key="1">
    <citation type="submission" date="2022-07" db="EMBL/GenBank/DDBJ databases">
        <title>Novel species in genus Aeromicrobium.</title>
        <authorList>
            <person name="Ye L."/>
        </authorList>
    </citation>
    <scope>NUCLEOTIDE SEQUENCE [LARGE SCALE GENOMIC DNA]</scope>
    <source>
        <strain evidence="4">zg-Y50</strain>
    </source>
</reference>
<feature type="compositionally biased region" description="Basic and acidic residues" evidence="1">
    <location>
        <begin position="70"/>
        <end position="83"/>
    </location>
</feature>
<dbReference type="RefSeq" id="WP_232418931.1">
    <property type="nucleotide sequence ID" value="NZ_CP101990.1"/>
</dbReference>
<dbReference type="EMBL" id="CP101990">
    <property type="protein sequence ID" value="UUI67668.1"/>
    <property type="molecule type" value="Genomic_DNA"/>
</dbReference>
<sequence length="109" mass="11712">MADRSGKLKTIAISLVMFVVLGGAAAYISVEYGTNRAATVLAAVGLVAALVWVILTVVGIVVATSARRTFSEDDSTLRNEQRPVPRRSPIISTDDESKRVGRRRKNPDA</sequence>
<gene>
    <name evidence="3" type="ORF">NP095_10690</name>
</gene>
<evidence type="ECO:0000313" key="3">
    <source>
        <dbReference type="EMBL" id="UUI67668.1"/>
    </source>
</evidence>
<evidence type="ECO:0000313" key="4">
    <source>
        <dbReference type="Proteomes" id="UP001315860"/>
    </source>
</evidence>
<evidence type="ECO:0000256" key="2">
    <source>
        <dbReference type="SAM" id="Phobius"/>
    </source>
</evidence>
<keyword evidence="4" id="KW-1185">Reference proteome</keyword>
<protein>
    <submittedName>
        <fullName evidence="3">Uncharacterized protein</fullName>
    </submittedName>
</protein>
<keyword evidence="2" id="KW-0812">Transmembrane</keyword>
<feature type="transmembrane region" description="Helical" evidence="2">
    <location>
        <begin position="12"/>
        <end position="30"/>
    </location>
</feature>
<organism evidence="3 4">
    <name type="scientific">Aeromicrobium duanguangcaii</name>
    <dbReference type="NCBI Taxonomy" id="2968086"/>
    <lineage>
        <taxon>Bacteria</taxon>
        <taxon>Bacillati</taxon>
        <taxon>Actinomycetota</taxon>
        <taxon>Actinomycetes</taxon>
        <taxon>Propionibacteriales</taxon>
        <taxon>Nocardioidaceae</taxon>
        <taxon>Aeromicrobium</taxon>
    </lineage>
</organism>
<accession>A0ABY5KD17</accession>
<feature type="region of interest" description="Disordered" evidence="1">
    <location>
        <begin position="70"/>
        <end position="109"/>
    </location>
</feature>
<feature type="transmembrane region" description="Helical" evidence="2">
    <location>
        <begin position="36"/>
        <end position="62"/>
    </location>
</feature>
<keyword evidence="2" id="KW-0472">Membrane</keyword>
<feature type="compositionally biased region" description="Basic residues" evidence="1">
    <location>
        <begin position="100"/>
        <end position="109"/>
    </location>
</feature>